<gene>
    <name evidence="2" type="ORF">SGFS_050380</name>
</gene>
<proteinExistence type="predicted"/>
<evidence type="ECO:0008006" key="4">
    <source>
        <dbReference type="Google" id="ProtNLM"/>
    </source>
</evidence>
<dbReference type="Proteomes" id="UP001321542">
    <property type="component" value="Chromosome"/>
</dbReference>
<keyword evidence="3" id="KW-1185">Reference proteome</keyword>
<evidence type="ECO:0000256" key="1">
    <source>
        <dbReference type="SAM" id="Phobius"/>
    </source>
</evidence>
<evidence type="ECO:0000313" key="2">
    <source>
        <dbReference type="EMBL" id="BBC33744.1"/>
    </source>
</evidence>
<feature type="transmembrane region" description="Helical" evidence="1">
    <location>
        <begin position="111"/>
        <end position="130"/>
    </location>
</feature>
<reference evidence="2 3" key="2">
    <citation type="journal article" date="2023" name="ChemBioChem">
        <title>Acyltransferase Domain Exchange between Two Independent Type I Polyketide Synthases in the Same Producer Strain of Macrolide Antibiotics.</title>
        <authorList>
            <person name="Kudo F."/>
            <person name="Kishikawa K."/>
            <person name="Tsuboi K."/>
            <person name="Kido T."/>
            <person name="Usui T."/>
            <person name="Hashimoto J."/>
            <person name="Shin-Ya K."/>
            <person name="Miyanaga A."/>
            <person name="Eguchi T."/>
        </authorList>
    </citation>
    <scope>NUCLEOTIDE SEQUENCE [LARGE SCALE GENOMIC DNA]</scope>
    <source>
        <strain evidence="2 3">A-8890</strain>
    </source>
</reference>
<reference evidence="2 3" key="1">
    <citation type="journal article" date="2010" name="ChemBioChem">
        <title>Cloning and characterization of the biosynthetic gene cluster of 16-membered macrolide antibiotic FD-891: involvement of a dual functional cytochrome P450 monooxygenase catalyzing epoxidation and hydroxylation.</title>
        <authorList>
            <person name="Kudo F."/>
            <person name="Motegi A."/>
            <person name="Mizoue K."/>
            <person name="Eguchi T."/>
        </authorList>
    </citation>
    <scope>NUCLEOTIDE SEQUENCE [LARGE SCALE GENOMIC DNA]</scope>
    <source>
        <strain evidence="2 3">A-8890</strain>
    </source>
</reference>
<evidence type="ECO:0000313" key="3">
    <source>
        <dbReference type="Proteomes" id="UP001321542"/>
    </source>
</evidence>
<protein>
    <recommendedName>
        <fullName evidence="4">Integral membrane protein</fullName>
    </recommendedName>
</protein>
<keyword evidence="1" id="KW-1133">Transmembrane helix</keyword>
<keyword evidence="1" id="KW-0812">Transmembrane</keyword>
<name>A0ABN5VKF9_9ACTN</name>
<keyword evidence="1" id="KW-0472">Membrane</keyword>
<sequence length="153" mass="16797">MDARDAERLNATPRDDELNKELAATLHARRELGEDYESALVESFLEKVDQRIDGAVDRRVRRQVAEQQMVVARGSRSPKSNDSWGDRFGFGIVSLVLAIPLSGIGGGVAGFSGLLVTWTGIVGVNMAWVLRSRPEPGFGRRGENKSADSDREK</sequence>
<accession>A0ABN5VKF9</accession>
<feature type="transmembrane region" description="Helical" evidence="1">
    <location>
        <begin position="88"/>
        <end position="105"/>
    </location>
</feature>
<dbReference type="EMBL" id="AP018448">
    <property type="protein sequence ID" value="BBC33744.1"/>
    <property type="molecule type" value="Genomic_DNA"/>
</dbReference>
<organism evidence="2 3">
    <name type="scientific">Streptomyces graminofaciens</name>
    <dbReference type="NCBI Taxonomy" id="68212"/>
    <lineage>
        <taxon>Bacteria</taxon>
        <taxon>Bacillati</taxon>
        <taxon>Actinomycetota</taxon>
        <taxon>Actinomycetes</taxon>
        <taxon>Kitasatosporales</taxon>
        <taxon>Streptomycetaceae</taxon>
        <taxon>Streptomyces</taxon>
    </lineage>
</organism>